<dbReference type="PANTHER" id="PTHR33048">
    <property type="entry name" value="PTH11-LIKE INTEGRAL MEMBRANE PROTEIN (AFU_ORTHOLOGUE AFUA_5G11245)"/>
    <property type="match status" value="1"/>
</dbReference>
<evidence type="ECO:0000256" key="7">
    <source>
        <dbReference type="SAM" id="Phobius"/>
    </source>
</evidence>
<keyword evidence="10" id="KW-1185">Reference proteome</keyword>
<evidence type="ECO:0000256" key="6">
    <source>
        <dbReference type="SAM" id="MobiDB-lite"/>
    </source>
</evidence>
<evidence type="ECO:0000313" key="9">
    <source>
        <dbReference type="EMBL" id="KAH7055997.1"/>
    </source>
</evidence>
<feature type="transmembrane region" description="Helical" evidence="7">
    <location>
        <begin position="89"/>
        <end position="111"/>
    </location>
</feature>
<feature type="transmembrane region" description="Helical" evidence="7">
    <location>
        <begin position="172"/>
        <end position="193"/>
    </location>
</feature>
<comment type="similarity">
    <text evidence="5">Belongs to the SAT4 family.</text>
</comment>
<feature type="transmembrane region" description="Helical" evidence="7">
    <location>
        <begin position="12"/>
        <end position="31"/>
    </location>
</feature>
<feature type="compositionally biased region" description="Acidic residues" evidence="6">
    <location>
        <begin position="348"/>
        <end position="358"/>
    </location>
</feature>
<evidence type="ECO:0000256" key="4">
    <source>
        <dbReference type="ARBA" id="ARBA00023136"/>
    </source>
</evidence>
<organism evidence="9 10">
    <name type="scientific">Macrophomina phaseolina</name>
    <dbReference type="NCBI Taxonomy" id="35725"/>
    <lineage>
        <taxon>Eukaryota</taxon>
        <taxon>Fungi</taxon>
        <taxon>Dikarya</taxon>
        <taxon>Ascomycota</taxon>
        <taxon>Pezizomycotina</taxon>
        <taxon>Dothideomycetes</taxon>
        <taxon>Dothideomycetes incertae sedis</taxon>
        <taxon>Botryosphaeriales</taxon>
        <taxon>Botryosphaeriaceae</taxon>
        <taxon>Macrophomina</taxon>
    </lineage>
</organism>
<feature type="compositionally biased region" description="Polar residues" evidence="6">
    <location>
        <begin position="401"/>
        <end position="414"/>
    </location>
</feature>
<evidence type="ECO:0000256" key="3">
    <source>
        <dbReference type="ARBA" id="ARBA00022989"/>
    </source>
</evidence>
<feature type="compositionally biased region" description="Polar residues" evidence="6">
    <location>
        <begin position="321"/>
        <end position="332"/>
    </location>
</feature>
<protein>
    <recommendedName>
        <fullName evidence="8">Rhodopsin domain-containing protein</fullName>
    </recommendedName>
</protein>
<comment type="caution">
    <text evidence="9">The sequence shown here is derived from an EMBL/GenBank/DDBJ whole genome shotgun (WGS) entry which is preliminary data.</text>
</comment>
<feature type="region of interest" description="Disordered" evidence="6">
    <location>
        <begin position="321"/>
        <end position="374"/>
    </location>
</feature>
<reference evidence="9 10" key="1">
    <citation type="journal article" date="2021" name="Nat. Commun.">
        <title>Genetic determinants of endophytism in the Arabidopsis root mycobiome.</title>
        <authorList>
            <person name="Mesny F."/>
            <person name="Miyauchi S."/>
            <person name="Thiergart T."/>
            <person name="Pickel B."/>
            <person name="Atanasova L."/>
            <person name="Karlsson M."/>
            <person name="Huettel B."/>
            <person name="Barry K.W."/>
            <person name="Haridas S."/>
            <person name="Chen C."/>
            <person name="Bauer D."/>
            <person name="Andreopoulos W."/>
            <person name="Pangilinan J."/>
            <person name="LaButti K."/>
            <person name="Riley R."/>
            <person name="Lipzen A."/>
            <person name="Clum A."/>
            <person name="Drula E."/>
            <person name="Henrissat B."/>
            <person name="Kohler A."/>
            <person name="Grigoriev I.V."/>
            <person name="Martin F.M."/>
            <person name="Hacquard S."/>
        </authorList>
    </citation>
    <scope>NUCLEOTIDE SEQUENCE [LARGE SCALE GENOMIC DNA]</scope>
    <source>
        <strain evidence="9 10">MPI-SDFR-AT-0080</strain>
    </source>
</reference>
<evidence type="ECO:0000256" key="5">
    <source>
        <dbReference type="ARBA" id="ARBA00038359"/>
    </source>
</evidence>
<feature type="domain" description="Rhodopsin" evidence="8">
    <location>
        <begin position="27"/>
        <end position="269"/>
    </location>
</feature>
<evidence type="ECO:0000313" key="10">
    <source>
        <dbReference type="Proteomes" id="UP000774617"/>
    </source>
</evidence>
<dbReference type="Pfam" id="PF20684">
    <property type="entry name" value="Fung_rhodopsin"/>
    <property type="match status" value="1"/>
</dbReference>
<keyword evidence="4 7" id="KW-0472">Membrane</keyword>
<dbReference type="InterPro" id="IPR049326">
    <property type="entry name" value="Rhodopsin_dom_fungi"/>
</dbReference>
<comment type="subcellular location">
    <subcellularLocation>
        <location evidence="1">Membrane</location>
        <topology evidence="1">Multi-pass membrane protein</topology>
    </subcellularLocation>
</comment>
<feature type="transmembrane region" description="Helical" evidence="7">
    <location>
        <begin position="205"/>
        <end position="226"/>
    </location>
</feature>
<dbReference type="EMBL" id="JAGTJR010000008">
    <property type="protein sequence ID" value="KAH7055997.1"/>
    <property type="molecule type" value="Genomic_DNA"/>
</dbReference>
<accession>A0ABQ8GHQ3</accession>
<dbReference type="PANTHER" id="PTHR33048:SF123">
    <property type="entry name" value="INTEGRAL MEMBRANE PROTEIN"/>
    <property type="match status" value="1"/>
</dbReference>
<dbReference type="InterPro" id="IPR052337">
    <property type="entry name" value="SAT4-like"/>
</dbReference>
<gene>
    <name evidence="9" type="ORF">B0J12DRAFT_438918</name>
</gene>
<proteinExistence type="inferred from homology"/>
<name>A0ABQ8GHQ3_9PEZI</name>
<keyword evidence="2 7" id="KW-0812">Transmembrane</keyword>
<evidence type="ECO:0000256" key="1">
    <source>
        <dbReference type="ARBA" id="ARBA00004141"/>
    </source>
</evidence>
<feature type="region of interest" description="Disordered" evidence="6">
    <location>
        <begin position="401"/>
        <end position="420"/>
    </location>
</feature>
<feature type="transmembrane region" description="Helical" evidence="7">
    <location>
        <begin position="43"/>
        <end position="62"/>
    </location>
</feature>
<evidence type="ECO:0000259" key="8">
    <source>
        <dbReference type="Pfam" id="PF20684"/>
    </source>
</evidence>
<keyword evidence="3 7" id="KW-1133">Transmembrane helix</keyword>
<sequence length="420" mass="46590">MAPNNYGPQIRVTAFTLTSISTIIVGLRLYCNVHLLKRAGISDLFMSAALIMTWAIAVVNHYQVKYGTGQHIYDLGMSMDALEGTLKSWYSFQIAYLVDLLFVKFSILFFYCVICDQKWFRTVIYSMMAIVGSFTIAMTFVNAFECPNPSDAFTVEIIMAGLGSCRDLHSMYFAQAGFNIASDVVIMLIPVPLLLRLQMSKARRIALFGIFSVSFVAVLASILRLWTLTIWAKSKDIPYSGGPILIWSQIELNAAIISASFPSMKALFAHTFSEETSTRQSSSGARYFKYGYGANSADRTKGIKVKDSTISLKTLSFIRSGSGEPRTSTTLSRGGHGLRGFDAGNNNSDEELFFDDPAGENNPIGSGKNSSDDRRDRIATLKPLQPSFPTHQGIMKSLTVEQTTEDGTGKQQYYRSHYLR</sequence>
<dbReference type="Proteomes" id="UP000774617">
    <property type="component" value="Unassembled WGS sequence"/>
</dbReference>
<evidence type="ECO:0000256" key="2">
    <source>
        <dbReference type="ARBA" id="ARBA00022692"/>
    </source>
</evidence>
<feature type="transmembrane region" description="Helical" evidence="7">
    <location>
        <begin position="123"/>
        <end position="144"/>
    </location>
</feature>